<keyword evidence="1" id="KW-0472">Membrane</keyword>
<sequence length="39" mass="4741">MKIYHNKITYFIVFLLFSGIDFFIKVYHQSKYLKASAQH</sequence>
<proteinExistence type="predicted"/>
<name>A0A0C1ED87_9NEIS</name>
<dbReference type="Proteomes" id="UP000031390">
    <property type="component" value="Unassembled WGS sequence"/>
</dbReference>
<gene>
    <name evidence="2" type="ORF">MCC93_18750</name>
</gene>
<evidence type="ECO:0000313" key="2">
    <source>
        <dbReference type="EMBL" id="KIC06743.1"/>
    </source>
</evidence>
<reference evidence="2 3" key="1">
    <citation type="submission" date="2014-12" db="EMBL/GenBank/DDBJ databases">
        <title>Genome sequence of Morococcus cerebrosus.</title>
        <authorList>
            <person name="Shin S.-K."/>
            <person name="Yi H."/>
        </authorList>
    </citation>
    <scope>NUCLEOTIDE SEQUENCE [LARGE SCALE GENOMIC DNA]</scope>
    <source>
        <strain evidence="2 3">CIP 81.93</strain>
    </source>
</reference>
<accession>A0A0C1ED87</accession>
<organism evidence="2 3">
    <name type="scientific">Morococcus cerebrosus</name>
    <dbReference type="NCBI Taxonomy" id="1056807"/>
    <lineage>
        <taxon>Bacteria</taxon>
        <taxon>Pseudomonadati</taxon>
        <taxon>Pseudomonadota</taxon>
        <taxon>Betaproteobacteria</taxon>
        <taxon>Neisseriales</taxon>
        <taxon>Neisseriaceae</taxon>
        <taxon>Morococcus</taxon>
    </lineage>
</organism>
<protein>
    <submittedName>
        <fullName evidence="2">Uncharacterized protein</fullName>
    </submittedName>
</protein>
<evidence type="ECO:0000256" key="1">
    <source>
        <dbReference type="SAM" id="Phobius"/>
    </source>
</evidence>
<evidence type="ECO:0000313" key="3">
    <source>
        <dbReference type="Proteomes" id="UP000031390"/>
    </source>
</evidence>
<keyword evidence="1" id="KW-0812">Transmembrane</keyword>
<dbReference type="PATRIC" id="fig|1056807.3.peg.1800"/>
<comment type="caution">
    <text evidence="2">The sequence shown here is derived from an EMBL/GenBank/DDBJ whole genome shotgun (WGS) entry which is preliminary data.</text>
</comment>
<dbReference type="AlphaFoldDB" id="A0A0C1ED87"/>
<dbReference type="EMBL" id="JUFZ01000088">
    <property type="protein sequence ID" value="KIC06743.1"/>
    <property type="molecule type" value="Genomic_DNA"/>
</dbReference>
<feature type="transmembrane region" description="Helical" evidence="1">
    <location>
        <begin position="6"/>
        <end position="24"/>
    </location>
</feature>
<keyword evidence="1" id="KW-1133">Transmembrane helix</keyword>